<keyword evidence="8 10" id="KW-0717">Septation</keyword>
<evidence type="ECO:0000256" key="1">
    <source>
        <dbReference type="ARBA" id="ARBA00001946"/>
    </source>
</evidence>
<dbReference type="GO" id="GO:0005525">
    <property type="term" value="F:GTP binding"/>
    <property type="evidence" value="ECO:0007669"/>
    <property type="project" value="UniProtKB-UniRule"/>
</dbReference>
<evidence type="ECO:0000256" key="10">
    <source>
        <dbReference type="HAMAP-Rule" id="MF_00321"/>
    </source>
</evidence>
<protein>
    <recommendedName>
        <fullName evidence="10">Probable GTP-binding protein EngB</fullName>
    </recommendedName>
</protein>
<dbReference type="InterPro" id="IPR006073">
    <property type="entry name" value="GTP-bd"/>
</dbReference>
<dbReference type="PROSITE" id="PS51706">
    <property type="entry name" value="G_ENGB"/>
    <property type="match status" value="1"/>
</dbReference>
<dbReference type="GO" id="GO:0000917">
    <property type="term" value="P:division septum assembly"/>
    <property type="evidence" value="ECO:0007669"/>
    <property type="project" value="UniProtKB-KW"/>
</dbReference>
<dbReference type="EMBL" id="CAADEX010000003">
    <property type="protein sequence ID" value="VFJ42868.1"/>
    <property type="molecule type" value="Genomic_DNA"/>
</dbReference>
<feature type="domain" description="EngB-type G" evidence="11">
    <location>
        <begin position="32"/>
        <end position="225"/>
    </location>
</feature>
<dbReference type="GO" id="GO:0005829">
    <property type="term" value="C:cytosol"/>
    <property type="evidence" value="ECO:0007669"/>
    <property type="project" value="TreeGrafter"/>
</dbReference>
<keyword evidence="9 10" id="KW-0131">Cell cycle</keyword>
<evidence type="ECO:0000256" key="8">
    <source>
        <dbReference type="ARBA" id="ARBA00023210"/>
    </source>
</evidence>
<dbReference type="NCBIfam" id="TIGR03598">
    <property type="entry name" value="GTPase_YsxC"/>
    <property type="match status" value="1"/>
</dbReference>
<comment type="similarity">
    <text evidence="2 10">Belongs to the TRAFAC class TrmE-Era-EngA-EngB-Septin-like GTPase superfamily. EngB GTPase family.</text>
</comment>
<dbReference type="InterPro" id="IPR019987">
    <property type="entry name" value="GTP-bd_ribosome_bio_YsxC"/>
</dbReference>
<name>A0A450RUV0_9GAMM</name>
<evidence type="ECO:0000256" key="5">
    <source>
        <dbReference type="ARBA" id="ARBA00022741"/>
    </source>
</evidence>
<evidence type="ECO:0000256" key="7">
    <source>
        <dbReference type="ARBA" id="ARBA00023134"/>
    </source>
</evidence>
<keyword evidence="4" id="KW-0479">Metal-binding</keyword>
<evidence type="ECO:0000256" key="2">
    <source>
        <dbReference type="ARBA" id="ARBA00009638"/>
    </source>
</evidence>
<dbReference type="CDD" id="cd01876">
    <property type="entry name" value="YihA_EngB"/>
    <property type="match status" value="1"/>
</dbReference>
<dbReference type="Gene3D" id="3.40.50.300">
    <property type="entry name" value="P-loop containing nucleotide triphosphate hydrolases"/>
    <property type="match status" value="1"/>
</dbReference>
<organism evidence="12">
    <name type="scientific">Candidatus Kentrum sp. DK</name>
    <dbReference type="NCBI Taxonomy" id="2126562"/>
    <lineage>
        <taxon>Bacteria</taxon>
        <taxon>Pseudomonadati</taxon>
        <taxon>Pseudomonadota</taxon>
        <taxon>Gammaproteobacteria</taxon>
        <taxon>Candidatus Kentrum</taxon>
    </lineage>
</organism>
<keyword evidence="6" id="KW-0460">Magnesium</keyword>
<gene>
    <name evidence="10" type="primary">engB</name>
    <name evidence="12" type="ORF">BECKDK2373B_GA0170837_100333</name>
</gene>
<dbReference type="HAMAP" id="MF_00321">
    <property type="entry name" value="GTPase_EngB"/>
    <property type="match status" value="1"/>
</dbReference>
<evidence type="ECO:0000256" key="4">
    <source>
        <dbReference type="ARBA" id="ARBA00022723"/>
    </source>
</evidence>
<keyword evidence="5 10" id="KW-0547">Nucleotide-binding</keyword>
<dbReference type="GO" id="GO:0046872">
    <property type="term" value="F:metal ion binding"/>
    <property type="evidence" value="ECO:0007669"/>
    <property type="project" value="UniProtKB-KW"/>
</dbReference>
<evidence type="ECO:0000256" key="9">
    <source>
        <dbReference type="ARBA" id="ARBA00023306"/>
    </source>
</evidence>
<dbReference type="AlphaFoldDB" id="A0A450RUV0"/>
<sequence>MTQREPVGGTNRYRQAAFLSGAAHIRQLPPDQGREVAFAGRSNVGKSSAINTITGRRGLARASKTPGRTRQINFFRLDETRHLVDLPGYGYAKVPEAMRRAWGTMMEGYLRQRQALQGAVLLMDARRPLTPQDRQLVDWCRATGLAFCVVLTKCDKLSRNLARDARRETLQRLMESVDVASRGNRAPAREGDGGGTGDEEVILFSALRGEGIEDVRQCLDRWLAWESCPEPRVCPT</sequence>
<dbReference type="Pfam" id="PF01926">
    <property type="entry name" value="MMR_HSR1"/>
    <property type="match status" value="1"/>
</dbReference>
<dbReference type="InterPro" id="IPR027417">
    <property type="entry name" value="P-loop_NTPase"/>
</dbReference>
<evidence type="ECO:0000256" key="6">
    <source>
        <dbReference type="ARBA" id="ARBA00022842"/>
    </source>
</evidence>
<reference evidence="12" key="1">
    <citation type="submission" date="2019-02" db="EMBL/GenBank/DDBJ databases">
        <authorList>
            <person name="Gruber-Vodicka R. H."/>
            <person name="Seah K. B. B."/>
        </authorList>
    </citation>
    <scope>NUCLEOTIDE SEQUENCE</scope>
    <source>
        <strain evidence="12">BECK_DK47</strain>
    </source>
</reference>
<dbReference type="PANTHER" id="PTHR11649">
    <property type="entry name" value="MSS1/TRME-RELATED GTP-BINDING PROTEIN"/>
    <property type="match status" value="1"/>
</dbReference>
<dbReference type="InterPro" id="IPR030393">
    <property type="entry name" value="G_ENGB_dom"/>
</dbReference>
<comment type="cofactor">
    <cofactor evidence="1">
        <name>Mg(2+)</name>
        <dbReference type="ChEBI" id="CHEBI:18420"/>
    </cofactor>
</comment>
<comment type="function">
    <text evidence="10">Necessary for normal cell division and for the maintenance of normal septation.</text>
</comment>
<keyword evidence="3 10" id="KW-0132">Cell division</keyword>
<evidence type="ECO:0000313" key="12">
    <source>
        <dbReference type="EMBL" id="VFJ42868.1"/>
    </source>
</evidence>
<dbReference type="SUPFAM" id="SSF52540">
    <property type="entry name" value="P-loop containing nucleoside triphosphate hydrolases"/>
    <property type="match status" value="1"/>
</dbReference>
<proteinExistence type="inferred from homology"/>
<evidence type="ECO:0000259" key="11">
    <source>
        <dbReference type="PROSITE" id="PS51706"/>
    </source>
</evidence>
<evidence type="ECO:0000256" key="3">
    <source>
        <dbReference type="ARBA" id="ARBA00022618"/>
    </source>
</evidence>
<dbReference type="PANTHER" id="PTHR11649:SF13">
    <property type="entry name" value="ENGB-TYPE G DOMAIN-CONTAINING PROTEIN"/>
    <property type="match status" value="1"/>
</dbReference>
<keyword evidence="7 10" id="KW-0342">GTP-binding</keyword>
<dbReference type="FunFam" id="3.40.50.300:FF:000098">
    <property type="entry name" value="Probable GTP-binding protein EngB"/>
    <property type="match status" value="1"/>
</dbReference>
<accession>A0A450RUV0</accession>